<proteinExistence type="predicted"/>
<organism evidence="3 4">
    <name type="scientific">Kipferlia bialata</name>
    <dbReference type="NCBI Taxonomy" id="797122"/>
    <lineage>
        <taxon>Eukaryota</taxon>
        <taxon>Metamonada</taxon>
        <taxon>Carpediemonas-like organisms</taxon>
        <taxon>Kipferlia</taxon>
    </lineage>
</organism>
<feature type="transmembrane region" description="Helical" evidence="2">
    <location>
        <begin position="94"/>
        <end position="116"/>
    </location>
</feature>
<keyword evidence="2" id="KW-1133">Transmembrane helix</keyword>
<dbReference type="AlphaFoldDB" id="A0A391NQZ5"/>
<dbReference type="EMBL" id="BDIP01005422">
    <property type="protein sequence ID" value="GCA63884.1"/>
    <property type="molecule type" value="Genomic_DNA"/>
</dbReference>
<evidence type="ECO:0000256" key="1">
    <source>
        <dbReference type="SAM" id="MobiDB-lite"/>
    </source>
</evidence>
<comment type="caution">
    <text evidence="3">The sequence shown here is derived from an EMBL/GenBank/DDBJ whole genome shotgun (WGS) entry which is preliminary data.</text>
</comment>
<feature type="region of interest" description="Disordered" evidence="1">
    <location>
        <begin position="1"/>
        <end position="40"/>
    </location>
</feature>
<feature type="transmembrane region" description="Helical" evidence="2">
    <location>
        <begin position="50"/>
        <end position="74"/>
    </location>
</feature>
<evidence type="ECO:0000313" key="3">
    <source>
        <dbReference type="EMBL" id="GCA63884.1"/>
    </source>
</evidence>
<keyword evidence="2" id="KW-0812">Transmembrane</keyword>
<evidence type="ECO:0000313" key="4">
    <source>
        <dbReference type="Proteomes" id="UP000265618"/>
    </source>
</evidence>
<feature type="compositionally biased region" description="Basic and acidic residues" evidence="1">
    <location>
        <begin position="25"/>
        <end position="40"/>
    </location>
</feature>
<accession>A0A391NQZ5</accession>
<reference evidence="3 4" key="1">
    <citation type="journal article" date="2018" name="PLoS ONE">
        <title>The draft genome of Kipferlia bialata reveals reductive genome evolution in fornicate parasites.</title>
        <authorList>
            <person name="Tanifuji G."/>
            <person name="Takabayashi S."/>
            <person name="Kume K."/>
            <person name="Takagi M."/>
            <person name="Nakayama T."/>
            <person name="Kamikawa R."/>
            <person name="Inagaki Y."/>
            <person name="Hashimoto T."/>
        </authorList>
    </citation>
    <scope>NUCLEOTIDE SEQUENCE [LARGE SCALE GENOMIC DNA]</scope>
    <source>
        <strain evidence="3">NY0173</strain>
    </source>
</reference>
<name>A0A391NQZ5_9EUKA</name>
<sequence length="121" mass="13822">MSVSDYGDEYPCGDDAAELDMDTLNEEREREREHDEADTREENQYRRYRLFRLVTLVYALMVVSDGYMINWIFYYSGLKSSGVPGVAGGNFMSYLNNYISVVVLIYSVVSAAPMIFPSLAQ</sequence>
<protein>
    <submittedName>
        <fullName evidence="3">Uncharacterized protein</fullName>
    </submittedName>
</protein>
<keyword evidence="4" id="KW-1185">Reference proteome</keyword>
<evidence type="ECO:0000256" key="2">
    <source>
        <dbReference type="SAM" id="Phobius"/>
    </source>
</evidence>
<feature type="compositionally biased region" description="Acidic residues" evidence="1">
    <location>
        <begin position="1"/>
        <end position="24"/>
    </location>
</feature>
<dbReference type="Proteomes" id="UP000265618">
    <property type="component" value="Unassembled WGS sequence"/>
</dbReference>
<keyword evidence="2" id="KW-0472">Membrane</keyword>
<feature type="non-terminal residue" evidence="3">
    <location>
        <position position="121"/>
    </location>
</feature>
<gene>
    <name evidence="3" type="ORF">KIPB_012346</name>
</gene>